<dbReference type="InterPro" id="IPR002068">
    <property type="entry name" value="A-crystallin/Hsp20_dom"/>
</dbReference>
<evidence type="ECO:0000256" key="3">
    <source>
        <dbReference type="SAM" id="MobiDB-lite"/>
    </source>
</evidence>
<evidence type="ECO:0000256" key="1">
    <source>
        <dbReference type="PROSITE-ProRule" id="PRU00285"/>
    </source>
</evidence>
<protein>
    <recommendedName>
        <fullName evidence="4">SHSP domain-containing protein</fullName>
    </recommendedName>
</protein>
<name>A0ABX1VBZ0_9PLAN</name>
<evidence type="ECO:0000313" key="6">
    <source>
        <dbReference type="Proteomes" id="UP000609651"/>
    </source>
</evidence>
<dbReference type="InterPro" id="IPR008978">
    <property type="entry name" value="HSP20-like_chaperone"/>
</dbReference>
<evidence type="ECO:0000259" key="4">
    <source>
        <dbReference type="PROSITE" id="PS01031"/>
    </source>
</evidence>
<dbReference type="PROSITE" id="PS01031">
    <property type="entry name" value="SHSP"/>
    <property type="match status" value="1"/>
</dbReference>
<feature type="compositionally biased region" description="Basic and acidic residues" evidence="3">
    <location>
        <begin position="42"/>
        <end position="51"/>
    </location>
</feature>
<accession>A0ABX1VBZ0</accession>
<dbReference type="SUPFAM" id="SSF49764">
    <property type="entry name" value="HSP20-like chaperones"/>
    <property type="match status" value="1"/>
</dbReference>
<evidence type="ECO:0000313" key="5">
    <source>
        <dbReference type="EMBL" id="NNJ25204.1"/>
    </source>
</evidence>
<dbReference type="RefSeq" id="WP_171184948.1">
    <property type="nucleotide sequence ID" value="NZ_WTPX01000028.1"/>
</dbReference>
<dbReference type="Proteomes" id="UP000609651">
    <property type="component" value="Unassembled WGS sequence"/>
</dbReference>
<dbReference type="Gene3D" id="2.60.40.790">
    <property type="match status" value="1"/>
</dbReference>
<organism evidence="5 6">
    <name type="scientific">Alienimonas chondri</name>
    <dbReference type="NCBI Taxonomy" id="2681879"/>
    <lineage>
        <taxon>Bacteria</taxon>
        <taxon>Pseudomonadati</taxon>
        <taxon>Planctomycetota</taxon>
        <taxon>Planctomycetia</taxon>
        <taxon>Planctomycetales</taxon>
        <taxon>Planctomycetaceae</taxon>
        <taxon>Alienimonas</taxon>
    </lineage>
</organism>
<feature type="compositionally biased region" description="Acidic residues" evidence="3">
    <location>
        <begin position="10"/>
        <end position="26"/>
    </location>
</feature>
<sequence>MNDQTTVETSADETAADETAVEETTMEETLTKTDAPSSGDSSAHEDGEALRSRYLPRVDVLETPDAFLLTANVPGTSEDGLELTVEKDVLTLWAKVPEAPLAGRSRDSLLNRGIGYPEGDWHRTFRLGQTVDRDAVEAQLRHGVLTVTLPKTKEQQRRTIAVTTAA</sequence>
<comment type="caution">
    <text evidence="5">The sequence shown here is derived from an EMBL/GenBank/DDBJ whole genome shotgun (WGS) entry which is preliminary data.</text>
</comment>
<dbReference type="PANTHER" id="PTHR11527">
    <property type="entry name" value="HEAT-SHOCK PROTEIN 20 FAMILY MEMBER"/>
    <property type="match status" value="1"/>
</dbReference>
<evidence type="ECO:0000256" key="2">
    <source>
        <dbReference type="RuleBase" id="RU003616"/>
    </source>
</evidence>
<dbReference type="CDD" id="cd06464">
    <property type="entry name" value="ACD_sHsps-like"/>
    <property type="match status" value="1"/>
</dbReference>
<feature type="region of interest" description="Disordered" evidence="3">
    <location>
        <begin position="1"/>
        <end position="51"/>
    </location>
</feature>
<dbReference type="InterPro" id="IPR031107">
    <property type="entry name" value="Small_HSP"/>
</dbReference>
<gene>
    <name evidence="5" type="ORF">LzC2_12720</name>
</gene>
<proteinExistence type="inferred from homology"/>
<comment type="similarity">
    <text evidence="1 2">Belongs to the small heat shock protein (HSP20) family.</text>
</comment>
<reference evidence="5 6" key="1">
    <citation type="journal article" date="2020" name="Syst. Appl. Microbiol.">
        <title>Alienimonas chondri sp. nov., a novel planctomycete isolated from the biofilm of the red alga Chondrus crispus.</title>
        <authorList>
            <person name="Vitorino I."/>
            <person name="Albuquerque L."/>
            <person name="Wiegand S."/>
            <person name="Kallscheuer N."/>
            <person name="da Costa M.S."/>
            <person name="Lobo-da-Cunha A."/>
            <person name="Jogler C."/>
            <person name="Lage O.M."/>
        </authorList>
    </citation>
    <scope>NUCLEOTIDE SEQUENCE [LARGE SCALE GENOMIC DNA]</scope>
    <source>
        <strain evidence="5 6">LzC2</strain>
    </source>
</reference>
<dbReference type="Pfam" id="PF00011">
    <property type="entry name" value="HSP20"/>
    <property type="match status" value="1"/>
</dbReference>
<keyword evidence="6" id="KW-1185">Reference proteome</keyword>
<feature type="domain" description="SHSP" evidence="4">
    <location>
        <begin position="49"/>
        <end position="165"/>
    </location>
</feature>
<dbReference type="EMBL" id="WTPX01000028">
    <property type="protein sequence ID" value="NNJ25204.1"/>
    <property type="molecule type" value="Genomic_DNA"/>
</dbReference>